<dbReference type="GO" id="GO:0008270">
    <property type="term" value="F:zinc ion binding"/>
    <property type="evidence" value="ECO:0007669"/>
    <property type="project" value="UniProtKB-KW"/>
</dbReference>
<gene>
    <name evidence="4" type="ORF">J5N97_001546</name>
</gene>
<dbReference type="InterPro" id="IPR040256">
    <property type="entry name" value="At4g02000-like"/>
</dbReference>
<dbReference type="PROSITE" id="PS50158">
    <property type="entry name" value="ZF_CCHC"/>
    <property type="match status" value="1"/>
</dbReference>
<feature type="compositionally biased region" description="Basic and acidic residues" evidence="2">
    <location>
        <begin position="178"/>
        <end position="188"/>
    </location>
</feature>
<name>A0A9D5H397_9LILI</name>
<keyword evidence="1" id="KW-0479">Metal-binding</keyword>
<dbReference type="AlphaFoldDB" id="A0A9D5H397"/>
<evidence type="ECO:0000256" key="2">
    <source>
        <dbReference type="SAM" id="MobiDB-lite"/>
    </source>
</evidence>
<keyword evidence="5" id="KW-1185">Reference proteome</keyword>
<evidence type="ECO:0000313" key="4">
    <source>
        <dbReference type="EMBL" id="KAJ0961561.1"/>
    </source>
</evidence>
<dbReference type="GO" id="GO:0003676">
    <property type="term" value="F:nucleic acid binding"/>
    <property type="evidence" value="ECO:0007669"/>
    <property type="project" value="InterPro"/>
</dbReference>
<dbReference type="OrthoDB" id="686405at2759"/>
<evidence type="ECO:0000259" key="3">
    <source>
        <dbReference type="PROSITE" id="PS50158"/>
    </source>
</evidence>
<feature type="region of interest" description="Disordered" evidence="2">
    <location>
        <begin position="158"/>
        <end position="192"/>
    </location>
</feature>
<comment type="caution">
    <text evidence="4">The sequence shown here is derived from an EMBL/GenBank/DDBJ whole genome shotgun (WGS) entry which is preliminary data.</text>
</comment>
<dbReference type="Pfam" id="PF14111">
    <property type="entry name" value="DUF4283"/>
    <property type="match status" value="1"/>
</dbReference>
<dbReference type="InterPro" id="IPR025836">
    <property type="entry name" value="Zn_knuckle_CX2CX4HX4C"/>
</dbReference>
<dbReference type="EMBL" id="JAGGNH010000016">
    <property type="protein sequence ID" value="KAJ0961561.1"/>
    <property type="molecule type" value="Genomic_DNA"/>
</dbReference>
<evidence type="ECO:0000313" key="5">
    <source>
        <dbReference type="Proteomes" id="UP001085076"/>
    </source>
</evidence>
<dbReference type="PANTHER" id="PTHR31286:SF99">
    <property type="entry name" value="DUF4283 DOMAIN-CONTAINING PROTEIN"/>
    <property type="match status" value="1"/>
</dbReference>
<organism evidence="4 5">
    <name type="scientific">Dioscorea zingiberensis</name>
    <dbReference type="NCBI Taxonomy" id="325984"/>
    <lineage>
        <taxon>Eukaryota</taxon>
        <taxon>Viridiplantae</taxon>
        <taxon>Streptophyta</taxon>
        <taxon>Embryophyta</taxon>
        <taxon>Tracheophyta</taxon>
        <taxon>Spermatophyta</taxon>
        <taxon>Magnoliopsida</taxon>
        <taxon>Liliopsida</taxon>
        <taxon>Dioscoreales</taxon>
        <taxon>Dioscoreaceae</taxon>
        <taxon>Dioscorea</taxon>
    </lineage>
</organism>
<protein>
    <recommendedName>
        <fullName evidence="3">CCHC-type domain-containing protein</fullName>
    </recommendedName>
</protein>
<evidence type="ECO:0000256" key="1">
    <source>
        <dbReference type="PROSITE-ProRule" id="PRU00047"/>
    </source>
</evidence>
<keyword evidence="1" id="KW-0863">Zinc-finger</keyword>
<accession>A0A9D5H397</accession>
<feature type="compositionally biased region" description="Polar residues" evidence="2">
    <location>
        <begin position="161"/>
        <end position="177"/>
    </location>
</feature>
<dbReference type="InterPro" id="IPR001878">
    <property type="entry name" value="Znf_CCHC"/>
</dbReference>
<keyword evidence="1" id="KW-0862">Zinc</keyword>
<feature type="domain" description="CCHC-type" evidence="3">
    <location>
        <begin position="134"/>
        <end position="147"/>
    </location>
</feature>
<proteinExistence type="predicted"/>
<reference evidence="4 5" key="1">
    <citation type="journal article" date="2022" name="Hortic Res">
        <title>The genome of Dioscorea zingiberensis sheds light on the biosynthesis, origin and evolution of the medicinally important diosgenin saponins.</title>
        <authorList>
            <person name="Li Y."/>
            <person name="Tan C."/>
            <person name="Li Z."/>
            <person name="Guo J."/>
            <person name="Li S."/>
            <person name="Chen X."/>
            <person name="Wang C."/>
            <person name="Dai X."/>
            <person name="Yang H."/>
            <person name="Song W."/>
            <person name="Hou L."/>
            <person name="Xu J."/>
            <person name="Tong Z."/>
            <person name="Xu A."/>
            <person name="Yuan X."/>
            <person name="Wang W."/>
            <person name="Yang Q."/>
            <person name="Chen L."/>
            <person name="Sun Z."/>
            <person name="Wang K."/>
            <person name="Pan B."/>
            <person name="Chen J."/>
            <person name="Bao Y."/>
            <person name="Liu F."/>
            <person name="Qi X."/>
            <person name="Gang D.R."/>
            <person name="Wen J."/>
            <person name="Li J."/>
        </authorList>
    </citation>
    <scope>NUCLEOTIDE SEQUENCE [LARGE SCALE GENOMIC DNA]</scope>
    <source>
        <strain evidence="4">Dzin_1.0</strain>
    </source>
</reference>
<dbReference type="Proteomes" id="UP001085076">
    <property type="component" value="Unassembled WGS sequence"/>
</dbReference>
<dbReference type="Pfam" id="PF14392">
    <property type="entry name" value="zf-CCHC_4"/>
    <property type="match status" value="1"/>
</dbReference>
<sequence>MANGFFLIRCETEKMMETILEEGPWTINGMVLHLLRWKPDFQACYEKLSTATIWIQMYNLPLEYMDVETLEPLATNIGQVVKVDLTTLVGDRAKFARVCVELDLTKPLKRGIWAQSPAKRFFIPILYEKLPTFCYKCGIVGHGAERCQVMEQGGNVGAAGTQENRNMINPSSTTSGNEELKKDPRKEPGYGNWMIAGRRKKL</sequence>
<dbReference type="InterPro" id="IPR025558">
    <property type="entry name" value="DUF4283"/>
</dbReference>
<dbReference type="PANTHER" id="PTHR31286">
    <property type="entry name" value="GLYCINE-RICH CELL WALL STRUCTURAL PROTEIN 1.8-LIKE"/>
    <property type="match status" value="1"/>
</dbReference>